<feature type="binding site" evidence="7">
    <location>
        <position position="77"/>
    </location>
    <ligand>
        <name>Zn(2+)</name>
        <dbReference type="ChEBI" id="CHEBI:29105"/>
        <label>1</label>
    </ligand>
</feature>
<dbReference type="PANTHER" id="PTHR32494:SF19">
    <property type="entry name" value="ALLANTOATE DEIMINASE-RELATED"/>
    <property type="match status" value="1"/>
</dbReference>
<dbReference type="GO" id="GO:0046872">
    <property type="term" value="F:metal ion binding"/>
    <property type="evidence" value="ECO:0007669"/>
    <property type="project" value="UniProtKB-KW"/>
</dbReference>
<comment type="cofactor">
    <cofactor evidence="1">
        <name>Mn(2+)</name>
        <dbReference type="ChEBI" id="CHEBI:29035"/>
    </cofactor>
</comment>
<organism evidence="9 10">
    <name type="scientific">Rubrimonas cliftonensis</name>
    <dbReference type="NCBI Taxonomy" id="89524"/>
    <lineage>
        <taxon>Bacteria</taxon>
        <taxon>Pseudomonadati</taxon>
        <taxon>Pseudomonadota</taxon>
        <taxon>Alphaproteobacteria</taxon>
        <taxon>Rhodobacterales</taxon>
        <taxon>Paracoccaceae</taxon>
        <taxon>Rubrimonas</taxon>
    </lineage>
</organism>
<evidence type="ECO:0000256" key="2">
    <source>
        <dbReference type="ARBA" id="ARBA00006153"/>
    </source>
</evidence>
<evidence type="ECO:0000313" key="10">
    <source>
        <dbReference type="Proteomes" id="UP000198703"/>
    </source>
</evidence>
<dbReference type="InterPro" id="IPR011650">
    <property type="entry name" value="Peptidase_M20_dimer"/>
</dbReference>
<dbReference type="AlphaFoldDB" id="A0A1H3WVT7"/>
<sequence length="409" mass="43349">MAQANPERVLRDLHTLRAMGAYRTGVHRPTLSAQDMEARRWLVAQLRETGAEASIDGIASVVSRAMGDGPKLLAGSHLESQNHAGWLDGALGVVYALEAARAVAEDAGLAGAGAGVDVIAFADEEGHFGHFHGSRSFTGALTEAEIDAARNRTDGRPLREALAEAGLAGLPRAQLEQGRHGAFLEAHIEQGDRLERAGLRVGVVTSIVAIWQYRITFEGAQNHAGTTSMAARRDAGAALTRFCQRIEARFPEVAGPHSVWTVGRITLDPGAPSIIPGRAEMLFQFRDADRAVLDRMRARLEALVAEANAEGRCPATLETLGQSEPAVMHPRARGALEAAAERVAPGAWMALPSGAGHDAQYMAPLMPTGMLFTPSIGGVSHHWTEDTAEQDIALGAQVFVAAADALLRG</sequence>
<dbReference type="InterPro" id="IPR010158">
    <property type="entry name" value="Amidase_Cbmase"/>
</dbReference>
<evidence type="ECO:0000256" key="5">
    <source>
        <dbReference type="ARBA" id="ARBA00022801"/>
    </source>
</evidence>
<dbReference type="OrthoDB" id="9808195at2"/>
<evidence type="ECO:0000256" key="7">
    <source>
        <dbReference type="PIRSR" id="PIRSR001235-1"/>
    </source>
</evidence>
<protein>
    <submittedName>
        <fullName evidence="9">N-carbamoyl-L-amino-acid hydrolase</fullName>
    </submittedName>
</protein>
<keyword evidence="7" id="KW-0862">Zinc</keyword>
<keyword evidence="4 7" id="KW-0479">Metal-binding</keyword>
<dbReference type="EMBL" id="FNQM01000002">
    <property type="protein sequence ID" value="SDZ91275.1"/>
    <property type="molecule type" value="Genomic_DNA"/>
</dbReference>
<dbReference type="Pfam" id="PF01546">
    <property type="entry name" value="Peptidase_M20"/>
    <property type="match status" value="1"/>
</dbReference>
<name>A0A1H3WVT7_9RHOB</name>
<dbReference type="Gene3D" id="3.40.630.10">
    <property type="entry name" value="Zn peptidases"/>
    <property type="match status" value="1"/>
</dbReference>
<evidence type="ECO:0000259" key="8">
    <source>
        <dbReference type="Pfam" id="PF07687"/>
    </source>
</evidence>
<feature type="binding site" evidence="7">
    <location>
        <position position="381"/>
    </location>
    <ligand>
        <name>Zn(2+)</name>
        <dbReference type="ChEBI" id="CHEBI:29105"/>
        <label>2</label>
    </ligand>
</feature>
<evidence type="ECO:0000313" key="9">
    <source>
        <dbReference type="EMBL" id="SDZ91275.1"/>
    </source>
</evidence>
<reference evidence="9 10" key="1">
    <citation type="submission" date="2016-10" db="EMBL/GenBank/DDBJ databases">
        <authorList>
            <person name="de Groot N.N."/>
        </authorList>
    </citation>
    <scope>NUCLEOTIDE SEQUENCE [LARGE SCALE GENOMIC DNA]</scope>
    <source>
        <strain evidence="9 10">DSM 15345</strain>
    </source>
</reference>
<comment type="subunit">
    <text evidence="3">Homodimer.</text>
</comment>
<dbReference type="Gene3D" id="3.30.70.360">
    <property type="match status" value="1"/>
</dbReference>
<dbReference type="PANTHER" id="PTHR32494">
    <property type="entry name" value="ALLANTOATE DEIMINASE-RELATED"/>
    <property type="match status" value="1"/>
</dbReference>
<feature type="binding site" evidence="7">
    <location>
        <position position="125"/>
    </location>
    <ligand>
        <name>Zn(2+)</name>
        <dbReference type="ChEBI" id="CHEBI:29105"/>
        <label>2</label>
    </ligand>
</feature>
<evidence type="ECO:0000256" key="6">
    <source>
        <dbReference type="ARBA" id="ARBA00023211"/>
    </source>
</evidence>
<dbReference type="Pfam" id="PF07687">
    <property type="entry name" value="M20_dimer"/>
    <property type="match status" value="1"/>
</dbReference>
<comment type="cofactor">
    <cofactor evidence="7">
        <name>Zn(2+)</name>
        <dbReference type="ChEBI" id="CHEBI:29105"/>
    </cofactor>
    <text evidence="7">Binds 2 Zn(2+) ions per subunit.</text>
</comment>
<feature type="domain" description="Peptidase M20 dimerisation" evidence="8">
    <location>
        <begin position="210"/>
        <end position="311"/>
    </location>
</feature>
<dbReference type="GO" id="GO:0016813">
    <property type="term" value="F:hydrolase activity, acting on carbon-nitrogen (but not peptide) bonds, in linear amidines"/>
    <property type="evidence" value="ECO:0007669"/>
    <property type="project" value="InterPro"/>
</dbReference>
<dbReference type="InterPro" id="IPR036264">
    <property type="entry name" value="Bact_exopeptidase_dim_dom"/>
</dbReference>
<evidence type="ECO:0000256" key="3">
    <source>
        <dbReference type="ARBA" id="ARBA00011738"/>
    </source>
</evidence>
<keyword evidence="10" id="KW-1185">Reference proteome</keyword>
<dbReference type="NCBIfam" id="TIGR01879">
    <property type="entry name" value="hydantase"/>
    <property type="match status" value="1"/>
</dbReference>
<gene>
    <name evidence="9" type="ORF">SAMN05444370_102155</name>
</gene>
<dbReference type="PIRSF" id="PIRSF001235">
    <property type="entry name" value="Amidase_carbamoylase"/>
    <property type="match status" value="1"/>
</dbReference>
<dbReference type="CDD" id="cd03884">
    <property type="entry name" value="M20_bAS"/>
    <property type="match status" value="1"/>
</dbReference>
<accession>A0A1H3WVT7</accession>
<dbReference type="Proteomes" id="UP000198703">
    <property type="component" value="Unassembled WGS sequence"/>
</dbReference>
<dbReference type="RefSeq" id="WP_093248461.1">
    <property type="nucleotide sequence ID" value="NZ_FNQM01000002.1"/>
</dbReference>
<evidence type="ECO:0000256" key="1">
    <source>
        <dbReference type="ARBA" id="ARBA00001936"/>
    </source>
</evidence>
<dbReference type="SUPFAM" id="SSF55031">
    <property type="entry name" value="Bacterial exopeptidase dimerisation domain"/>
    <property type="match status" value="1"/>
</dbReference>
<evidence type="ECO:0000256" key="4">
    <source>
        <dbReference type="ARBA" id="ARBA00022723"/>
    </source>
</evidence>
<keyword evidence="5 9" id="KW-0378">Hydrolase</keyword>
<feature type="binding site" evidence="7">
    <location>
        <position position="187"/>
    </location>
    <ligand>
        <name>Zn(2+)</name>
        <dbReference type="ChEBI" id="CHEBI:29105"/>
        <label>1</label>
    </ligand>
</feature>
<proteinExistence type="inferred from homology"/>
<feature type="binding site" evidence="7">
    <location>
        <position position="88"/>
    </location>
    <ligand>
        <name>Zn(2+)</name>
        <dbReference type="ChEBI" id="CHEBI:29105"/>
        <label>2</label>
    </ligand>
</feature>
<dbReference type="STRING" id="89524.SAMN05444370_102155"/>
<dbReference type="InterPro" id="IPR002933">
    <property type="entry name" value="Peptidase_M20"/>
</dbReference>
<feature type="binding site" evidence="7">
    <location>
        <position position="88"/>
    </location>
    <ligand>
        <name>Zn(2+)</name>
        <dbReference type="ChEBI" id="CHEBI:29105"/>
        <label>1</label>
    </ligand>
</feature>
<comment type="similarity">
    <text evidence="2">Belongs to the peptidase M20 family.</text>
</comment>
<dbReference type="SUPFAM" id="SSF53187">
    <property type="entry name" value="Zn-dependent exopeptidases"/>
    <property type="match status" value="1"/>
</dbReference>
<keyword evidence="6" id="KW-0464">Manganese</keyword>